<feature type="transmembrane region" description="Helical" evidence="1">
    <location>
        <begin position="168"/>
        <end position="187"/>
    </location>
</feature>
<keyword evidence="1" id="KW-1133">Transmembrane helix</keyword>
<dbReference type="STRING" id="1123014.SAMN02745746_01017"/>
<feature type="transmembrane region" description="Helical" evidence="1">
    <location>
        <begin position="251"/>
        <end position="275"/>
    </location>
</feature>
<dbReference type="Pfam" id="PF05940">
    <property type="entry name" value="NnrS"/>
    <property type="match status" value="1"/>
</dbReference>
<gene>
    <name evidence="2" type="ORF">SAMN02745746_01017</name>
</gene>
<evidence type="ECO:0000256" key="1">
    <source>
        <dbReference type="SAM" id="Phobius"/>
    </source>
</evidence>
<feature type="transmembrane region" description="Helical" evidence="1">
    <location>
        <begin position="106"/>
        <end position="128"/>
    </location>
</feature>
<keyword evidence="3" id="KW-1185">Reference proteome</keyword>
<dbReference type="Proteomes" id="UP000192920">
    <property type="component" value="Unassembled WGS sequence"/>
</dbReference>
<feature type="transmembrane region" description="Helical" evidence="1">
    <location>
        <begin position="193"/>
        <end position="214"/>
    </location>
</feature>
<sequence>MKMRPLSPTPTPGLAPKPSPAVTLPAFLQAPHRVAFLPGMVFAITLLAGWSLEMSHRLTGFALPLAIPATLAHGFLMLYGIFPFFMTGFILTAGPRWLNVDAPSRARYLTIPALMAAGLVLWLAALALGPGLAVAGLLSYALGFAGLVLVFGQTILASPQPDRRHAIAVELAFIVGVAGLMAALYWLLSGDTLGWAVMRDLALWGFLLPVFLTVSHRMVPFFSSGVLAGYTVWRPNWLLYALLAGSFGHGLLHIAAVTTLPADLPLALLLAYTSWRWQLRASLSVRLLGMLHLAFAWLAIGFTLYVLQEGAALFGQPLLGLAPLHAITTGFFLTMVIAFVTRVSLGHSGRPLEASPGVWRLYLAAHWMALARVLADLLPAGLTSVLYVVAAGGWLLTLLCWGRLFIPAYLKRREDGKPG</sequence>
<accession>A0A1Y6BKU7</accession>
<evidence type="ECO:0000313" key="3">
    <source>
        <dbReference type="Proteomes" id="UP000192920"/>
    </source>
</evidence>
<feature type="transmembrane region" description="Helical" evidence="1">
    <location>
        <begin position="134"/>
        <end position="156"/>
    </location>
</feature>
<feature type="transmembrane region" description="Helical" evidence="1">
    <location>
        <begin position="319"/>
        <end position="340"/>
    </location>
</feature>
<feature type="transmembrane region" description="Helical" evidence="1">
    <location>
        <begin position="361"/>
        <end position="379"/>
    </location>
</feature>
<organism evidence="2 3">
    <name type="scientific">Pseudogulbenkiania subflava DSM 22618</name>
    <dbReference type="NCBI Taxonomy" id="1123014"/>
    <lineage>
        <taxon>Bacteria</taxon>
        <taxon>Pseudomonadati</taxon>
        <taxon>Pseudomonadota</taxon>
        <taxon>Betaproteobacteria</taxon>
        <taxon>Neisseriales</taxon>
        <taxon>Chromobacteriaceae</taxon>
        <taxon>Pseudogulbenkiania</taxon>
    </lineage>
</organism>
<feature type="transmembrane region" description="Helical" evidence="1">
    <location>
        <begin position="287"/>
        <end position="307"/>
    </location>
</feature>
<feature type="transmembrane region" description="Helical" evidence="1">
    <location>
        <begin position="385"/>
        <end position="406"/>
    </location>
</feature>
<feature type="transmembrane region" description="Helical" evidence="1">
    <location>
        <begin position="34"/>
        <end position="52"/>
    </location>
</feature>
<proteinExistence type="predicted"/>
<evidence type="ECO:0000313" key="2">
    <source>
        <dbReference type="EMBL" id="SMF06416.1"/>
    </source>
</evidence>
<dbReference type="AlphaFoldDB" id="A0A1Y6BKU7"/>
<dbReference type="EMBL" id="FXAG01000004">
    <property type="protein sequence ID" value="SMF06416.1"/>
    <property type="molecule type" value="Genomic_DNA"/>
</dbReference>
<dbReference type="InterPro" id="IPR010266">
    <property type="entry name" value="NnrS"/>
</dbReference>
<keyword evidence="1" id="KW-0472">Membrane</keyword>
<reference evidence="3" key="1">
    <citation type="submission" date="2017-04" db="EMBL/GenBank/DDBJ databases">
        <authorList>
            <person name="Varghese N."/>
            <person name="Submissions S."/>
        </authorList>
    </citation>
    <scope>NUCLEOTIDE SEQUENCE [LARGE SCALE GENOMIC DNA]</scope>
    <source>
        <strain evidence="3">DSM 22618</strain>
    </source>
</reference>
<name>A0A1Y6BKU7_9NEIS</name>
<protein>
    <submittedName>
        <fullName evidence="2">Uncharacterized protein involved in response to NO</fullName>
    </submittedName>
</protein>
<feature type="transmembrane region" description="Helical" evidence="1">
    <location>
        <begin position="72"/>
        <end position="94"/>
    </location>
</feature>
<keyword evidence="1" id="KW-0812">Transmembrane</keyword>